<comment type="caution">
    <text evidence="2">The sequence shown here is derived from an EMBL/GenBank/DDBJ whole genome shotgun (WGS) entry which is preliminary data.</text>
</comment>
<reference evidence="2 3" key="1">
    <citation type="submission" date="2022-11" db="EMBL/GenBank/DDBJ databases">
        <title>Minimal conservation of predation-associated metabolite biosynthetic gene clusters underscores biosynthetic potential of Myxococcota including descriptions for ten novel species: Archangium lansinium sp. nov., Myxococcus landrumus sp. nov., Nannocystis bai.</title>
        <authorList>
            <person name="Ahearne A."/>
            <person name="Stevens C."/>
            <person name="Dowd S."/>
        </authorList>
    </citation>
    <scope>NUCLEOTIDE SEQUENCE [LARGE SCALE GENOMIC DNA]</scope>
    <source>
        <strain evidence="2 3">NCELM</strain>
    </source>
</reference>
<evidence type="ECO:0000313" key="2">
    <source>
        <dbReference type="EMBL" id="MDC0675619.1"/>
    </source>
</evidence>
<accession>A0ABT5BN73</accession>
<name>A0ABT5BN73_9BACT</name>
<dbReference type="PANTHER" id="PTHR33608">
    <property type="entry name" value="BLL2464 PROTEIN"/>
    <property type="match status" value="1"/>
</dbReference>
<proteinExistence type="predicted"/>
<dbReference type="EMBL" id="JAQNDN010000028">
    <property type="protein sequence ID" value="MDC0675619.1"/>
    <property type="molecule type" value="Genomic_DNA"/>
</dbReference>
<dbReference type="Proteomes" id="UP001217838">
    <property type="component" value="Unassembled WGS sequence"/>
</dbReference>
<dbReference type="RefSeq" id="WP_272010897.1">
    <property type="nucleotide sequence ID" value="NZ_JAQNDN010000028.1"/>
</dbReference>
<dbReference type="PANTHER" id="PTHR33608:SF7">
    <property type="entry name" value="DUF58 DOMAIN-CONTAINING PROTEIN"/>
    <property type="match status" value="1"/>
</dbReference>
<sequence>MSSGPDPDTALAAALPAELRELLRGRVLRVGQAVWGGRPGRHLAARAGVGDVFRGHRPYVPGDDLRRLDWRAAARDDRYVLRQHDAEDVLSAVFLLDGSGGMSYGTGIERKATYAAALVAGLASLAARQGDRLGLASGGGGGVDLQQLRPQGGSRRLLALAEALGKAPAGICPWPRLVTAVGPQLPRRSLVVLVSDFLDPCAEEHVGGDMSEGAALPAAEAGLLDELAALAGRGHAVVLLQVLHRDELEFPWSGRELLRLEDDRGLRPEVEGLGASLRAAYLQRLRAYLGAFADGCLGRGLVCHRVVTDTPVTAAFLGLLRALQGEAAPEGSVEVRP</sequence>
<protein>
    <submittedName>
        <fullName evidence="2">DUF58 domain-containing protein</fullName>
    </submittedName>
</protein>
<organism evidence="2 3">
    <name type="scientific">Nannocystis radixulma</name>
    <dbReference type="NCBI Taxonomy" id="2995305"/>
    <lineage>
        <taxon>Bacteria</taxon>
        <taxon>Pseudomonadati</taxon>
        <taxon>Myxococcota</taxon>
        <taxon>Polyangia</taxon>
        <taxon>Nannocystales</taxon>
        <taxon>Nannocystaceae</taxon>
        <taxon>Nannocystis</taxon>
    </lineage>
</organism>
<gene>
    <name evidence="2" type="ORF">POL58_48200</name>
</gene>
<keyword evidence="3" id="KW-1185">Reference proteome</keyword>
<evidence type="ECO:0000259" key="1">
    <source>
        <dbReference type="Pfam" id="PF01882"/>
    </source>
</evidence>
<feature type="domain" description="DUF58" evidence="1">
    <location>
        <begin position="57"/>
        <end position="283"/>
    </location>
</feature>
<evidence type="ECO:0000313" key="3">
    <source>
        <dbReference type="Proteomes" id="UP001217838"/>
    </source>
</evidence>
<dbReference type="Pfam" id="PF01882">
    <property type="entry name" value="DUF58"/>
    <property type="match status" value="1"/>
</dbReference>
<dbReference type="InterPro" id="IPR002881">
    <property type="entry name" value="DUF58"/>
</dbReference>